<evidence type="ECO:0000313" key="8">
    <source>
        <dbReference type="EMBL" id="MBC3949219.1"/>
    </source>
</evidence>
<evidence type="ECO:0000313" key="9">
    <source>
        <dbReference type="Proteomes" id="UP000651852"/>
    </source>
</evidence>
<dbReference type="InterPro" id="IPR007267">
    <property type="entry name" value="GtrA_DPMS_TM"/>
</dbReference>
<gene>
    <name evidence="8" type="ORF">H8S59_05505</name>
</gene>
<evidence type="ECO:0000256" key="6">
    <source>
        <dbReference type="SAM" id="Phobius"/>
    </source>
</evidence>
<proteinExistence type="inferred from homology"/>
<dbReference type="PANTHER" id="PTHR38459:SF1">
    <property type="entry name" value="PROPHAGE BACTOPRENOL-LINKED GLUCOSE TRANSLOCASE HOMOLOG"/>
    <property type="match status" value="1"/>
</dbReference>
<evidence type="ECO:0000256" key="2">
    <source>
        <dbReference type="ARBA" id="ARBA00009399"/>
    </source>
</evidence>
<dbReference type="Proteomes" id="UP000651852">
    <property type="component" value="Unassembled WGS sequence"/>
</dbReference>
<feature type="transmembrane region" description="Helical" evidence="6">
    <location>
        <begin position="90"/>
        <end position="108"/>
    </location>
</feature>
<feature type="domain" description="GtrA/DPMS transmembrane" evidence="7">
    <location>
        <begin position="2"/>
        <end position="107"/>
    </location>
</feature>
<dbReference type="PANTHER" id="PTHR38459">
    <property type="entry name" value="PROPHAGE BACTOPRENOL-LINKED GLUCOSE TRANSLOCASE HOMOLOG"/>
    <property type="match status" value="1"/>
</dbReference>
<keyword evidence="5 6" id="KW-0472">Membrane</keyword>
<keyword evidence="9" id="KW-1185">Reference proteome</keyword>
<evidence type="ECO:0000256" key="5">
    <source>
        <dbReference type="ARBA" id="ARBA00023136"/>
    </source>
</evidence>
<evidence type="ECO:0000259" key="7">
    <source>
        <dbReference type="Pfam" id="PF04138"/>
    </source>
</evidence>
<accession>A0ABR7AWB7</accession>
<keyword evidence="3 6" id="KW-0812">Transmembrane</keyword>
<reference evidence="8 9" key="1">
    <citation type="submission" date="2020-08" db="EMBL/GenBank/DDBJ databases">
        <title>Putative novel bacterial strains isolated from necrotic wheat leaf tissues caused by Xanthomonas translucens.</title>
        <authorList>
            <person name="Tambong J.T."/>
        </authorList>
    </citation>
    <scope>NUCLEOTIDE SEQUENCE [LARGE SCALE GENOMIC DNA]</scope>
    <source>
        <strain evidence="8 9">DOAB 1069</strain>
    </source>
</reference>
<feature type="transmembrane region" description="Helical" evidence="6">
    <location>
        <begin position="20"/>
        <end position="45"/>
    </location>
</feature>
<dbReference type="InterPro" id="IPR051401">
    <property type="entry name" value="GtrA_CellWall_Glycosyl"/>
</dbReference>
<sequence length="116" mass="13168">MSGGVNTAVTYLVYLLMLQMFSYAVAYSIAYGFGILLAFVLNRYFVFQSHRGAKAAILFPFIYLIQYLASLMIIWLWVEKLDLNAMLAPLASIILTIPITYSLSKLLFSPKKVERI</sequence>
<evidence type="ECO:0000256" key="4">
    <source>
        <dbReference type="ARBA" id="ARBA00022989"/>
    </source>
</evidence>
<comment type="similarity">
    <text evidence="2">Belongs to the GtrA family.</text>
</comment>
<protein>
    <submittedName>
        <fullName evidence="8">GtrA family protein</fullName>
    </submittedName>
</protein>
<dbReference type="Pfam" id="PF04138">
    <property type="entry name" value="GtrA_DPMS_TM"/>
    <property type="match status" value="1"/>
</dbReference>
<comment type="subcellular location">
    <subcellularLocation>
        <location evidence="1">Membrane</location>
        <topology evidence="1">Multi-pass membrane protein</topology>
    </subcellularLocation>
</comment>
<evidence type="ECO:0000256" key="3">
    <source>
        <dbReference type="ARBA" id="ARBA00022692"/>
    </source>
</evidence>
<name>A0ABR7AWB7_9PSED</name>
<evidence type="ECO:0000256" key="1">
    <source>
        <dbReference type="ARBA" id="ARBA00004141"/>
    </source>
</evidence>
<dbReference type="EMBL" id="JACONW010000015">
    <property type="protein sequence ID" value="MBC3949219.1"/>
    <property type="molecule type" value="Genomic_DNA"/>
</dbReference>
<comment type="caution">
    <text evidence="8">The sequence shown here is derived from an EMBL/GenBank/DDBJ whole genome shotgun (WGS) entry which is preliminary data.</text>
</comment>
<feature type="transmembrane region" description="Helical" evidence="6">
    <location>
        <begin position="57"/>
        <end position="78"/>
    </location>
</feature>
<organism evidence="8 9">
    <name type="scientific">Pseudomonas folii</name>
    <dbReference type="NCBI Taxonomy" id="2762593"/>
    <lineage>
        <taxon>Bacteria</taxon>
        <taxon>Pseudomonadati</taxon>
        <taxon>Pseudomonadota</taxon>
        <taxon>Gammaproteobacteria</taxon>
        <taxon>Pseudomonadales</taxon>
        <taxon>Pseudomonadaceae</taxon>
        <taxon>Pseudomonas</taxon>
    </lineage>
</organism>
<keyword evidence="4 6" id="KW-1133">Transmembrane helix</keyword>